<comment type="catalytic activity">
    <reaction evidence="9 10">
        <text>L-glutamine + H2O = L-glutamate + NH4(+)</text>
        <dbReference type="Rhea" id="RHEA:15889"/>
        <dbReference type="ChEBI" id="CHEBI:15377"/>
        <dbReference type="ChEBI" id="CHEBI:28938"/>
        <dbReference type="ChEBI" id="CHEBI:29985"/>
        <dbReference type="ChEBI" id="CHEBI:58359"/>
        <dbReference type="EC" id="3.5.1.2"/>
    </reaction>
</comment>
<dbReference type="Proteomes" id="UP000256329">
    <property type="component" value="Unassembled WGS sequence"/>
</dbReference>
<reference evidence="13 14" key="1">
    <citation type="submission" date="2018-08" db="EMBL/GenBank/DDBJ databases">
        <title>Form III RuBisCO-mediated autotrophy in Thermodesulfobium bacteria.</title>
        <authorList>
            <person name="Toshchakov S.V."/>
            <person name="Kublanov I.V."/>
            <person name="Frolov E."/>
            <person name="Bonch-Osmolovskaya E.A."/>
            <person name="Tourova T.P."/>
            <person name="Chernych N.A."/>
            <person name="Lebedinsky A.V."/>
        </authorList>
    </citation>
    <scope>NUCLEOTIDE SEQUENCE [LARGE SCALE GENOMIC DNA]</scope>
    <source>
        <strain evidence="13 14">SR</strain>
    </source>
</reference>
<feature type="active site" evidence="10 11">
    <location>
        <position position="185"/>
    </location>
</feature>
<comment type="catalytic activity">
    <reaction evidence="8 10">
        <text>5-[(5-phospho-1-deoxy-D-ribulos-1-ylimino)methylamino]-1-(5-phospho-beta-D-ribosyl)imidazole-4-carboxamide + L-glutamine = D-erythro-1-(imidazol-4-yl)glycerol 3-phosphate + 5-amino-1-(5-phospho-beta-D-ribosyl)imidazole-4-carboxamide + L-glutamate + H(+)</text>
        <dbReference type="Rhea" id="RHEA:24793"/>
        <dbReference type="ChEBI" id="CHEBI:15378"/>
        <dbReference type="ChEBI" id="CHEBI:29985"/>
        <dbReference type="ChEBI" id="CHEBI:58278"/>
        <dbReference type="ChEBI" id="CHEBI:58359"/>
        <dbReference type="ChEBI" id="CHEBI:58475"/>
        <dbReference type="ChEBI" id="CHEBI:58525"/>
        <dbReference type="EC" id="4.3.2.10"/>
    </reaction>
</comment>
<keyword evidence="3 10" id="KW-0028">Amino-acid biosynthesis</keyword>
<evidence type="ECO:0000256" key="2">
    <source>
        <dbReference type="ARBA" id="ARBA00011152"/>
    </source>
</evidence>
<accession>A0A3D8P687</accession>
<keyword evidence="5 10" id="KW-0315">Glutamine amidotransferase</keyword>
<evidence type="ECO:0000256" key="6">
    <source>
        <dbReference type="ARBA" id="ARBA00023102"/>
    </source>
</evidence>
<protein>
    <recommendedName>
        <fullName evidence="10">Imidazole glycerol phosphate synthase subunit HisH</fullName>
        <ecNumber evidence="10">4.3.2.10</ecNumber>
    </recommendedName>
    <alternativeName>
        <fullName evidence="10">IGP synthase glutaminase subunit</fullName>
        <ecNumber evidence="10">3.5.1.2</ecNumber>
    </alternativeName>
    <alternativeName>
        <fullName evidence="10">IGP synthase subunit HisH</fullName>
    </alternativeName>
    <alternativeName>
        <fullName evidence="10">ImGP synthase subunit HisH</fullName>
        <shortName evidence="10">IGPS subunit HisH</shortName>
    </alternativeName>
</protein>
<feature type="active site" evidence="10 11">
    <location>
        <position position="183"/>
    </location>
</feature>
<evidence type="ECO:0000313" key="14">
    <source>
        <dbReference type="Proteomes" id="UP000256329"/>
    </source>
</evidence>
<dbReference type="PANTHER" id="PTHR42701:SF1">
    <property type="entry name" value="IMIDAZOLE GLYCEROL PHOSPHATE SYNTHASE SUBUNIT HISH"/>
    <property type="match status" value="1"/>
</dbReference>
<dbReference type="Gene3D" id="3.40.50.880">
    <property type="match status" value="1"/>
</dbReference>
<comment type="caution">
    <text evidence="13">The sequence shown here is derived from an EMBL/GenBank/DDBJ whole genome shotgun (WGS) entry which is preliminary data.</text>
</comment>
<evidence type="ECO:0000259" key="12">
    <source>
        <dbReference type="Pfam" id="PF00117"/>
    </source>
</evidence>
<organism evidence="13 14">
    <name type="scientific">Ammonifex thiophilus</name>
    <dbReference type="NCBI Taxonomy" id="444093"/>
    <lineage>
        <taxon>Bacteria</taxon>
        <taxon>Bacillati</taxon>
        <taxon>Bacillota</taxon>
        <taxon>Clostridia</taxon>
        <taxon>Thermoanaerobacterales</taxon>
        <taxon>Thermoanaerobacteraceae</taxon>
        <taxon>Ammonifex</taxon>
    </lineage>
</organism>
<evidence type="ECO:0000313" key="13">
    <source>
        <dbReference type="EMBL" id="RDV84834.1"/>
    </source>
</evidence>
<dbReference type="GO" id="GO:0004359">
    <property type="term" value="F:glutaminase activity"/>
    <property type="evidence" value="ECO:0007669"/>
    <property type="project" value="UniProtKB-EC"/>
</dbReference>
<dbReference type="SMART" id="SM01211">
    <property type="entry name" value="GATase_5"/>
    <property type="match status" value="1"/>
</dbReference>
<dbReference type="Pfam" id="PF00117">
    <property type="entry name" value="GATase"/>
    <property type="match status" value="1"/>
</dbReference>
<dbReference type="PROSITE" id="PS51273">
    <property type="entry name" value="GATASE_TYPE_1"/>
    <property type="match status" value="1"/>
</dbReference>
<keyword evidence="7 10" id="KW-0456">Lyase</keyword>
<dbReference type="EMBL" id="QSLN01000001">
    <property type="protein sequence ID" value="RDV84834.1"/>
    <property type="molecule type" value="Genomic_DNA"/>
</dbReference>
<evidence type="ECO:0000256" key="8">
    <source>
        <dbReference type="ARBA" id="ARBA00047838"/>
    </source>
</evidence>
<keyword evidence="14" id="KW-1185">Reference proteome</keyword>
<dbReference type="HAMAP" id="MF_00278">
    <property type="entry name" value="HisH"/>
    <property type="match status" value="1"/>
</dbReference>
<dbReference type="InterPro" id="IPR029062">
    <property type="entry name" value="Class_I_gatase-like"/>
</dbReference>
<evidence type="ECO:0000256" key="1">
    <source>
        <dbReference type="ARBA" id="ARBA00005091"/>
    </source>
</evidence>
<dbReference type="GO" id="GO:0000107">
    <property type="term" value="F:imidazoleglycerol-phosphate synthase activity"/>
    <property type="evidence" value="ECO:0007669"/>
    <property type="project" value="UniProtKB-UniRule"/>
</dbReference>
<dbReference type="PROSITE" id="PS51274">
    <property type="entry name" value="GATASE_COBBQ"/>
    <property type="match status" value="1"/>
</dbReference>
<evidence type="ECO:0000256" key="11">
    <source>
        <dbReference type="PIRSR" id="PIRSR000495-1"/>
    </source>
</evidence>
<keyword evidence="6 10" id="KW-0368">Histidine biosynthesis</keyword>
<dbReference type="PIRSF" id="PIRSF000495">
    <property type="entry name" value="Amidotransf_hisH"/>
    <property type="match status" value="1"/>
</dbReference>
<comment type="subunit">
    <text evidence="2 10">Heterodimer of HisH and HisF.</text>
</comment>
<dbReference type="PANTHER" id="PTHR42701">
    <property type="entry name" value="IMIDAZOLE GLYCEROL PHOSPHATE SYNTHASE SUBUNIT HISH"/>
    <property type="match status" value="1"/>
</dbReference>
<dbReference type="EC" id="4.3.2.10" evidence="10"/>
<evidence type="ECO:0000256" key="4">
    <source>
        <dbReference type="ARBA" id="ARBA00022801"/>
    </source>
</evidence>
<dbReference type="RefSeq" id="WP_115791828.1">
    <property type="nucleotide sequence ID" value="NZ_QSLN01000001.1"/>
</dbReference>
<evidence type="ECO:0000256" key="3">
    <source>
        <dbReference type="ARBA" id="ARBA00022605"/>
    </source>
</evidence>
<proteinExistence type="inferred from homology"/>
<dbReference type="GO" id="GO:0000105">
    <property type="term" value="P:L-histidine biosynthetic process"/>
    <property type="evidence" value="ECO:0007669"/>
    <property type="project" value="UniProtKB-UniRule"/>
</dbReference>
<comment type="function">
    <text evidence="10">IGPS catalyzes the conversion of PRFAR and glutamine to IGP, AICAR and glutamate. The HisH subunit catalyzes the hydrolysis of glutamine to glutamate and ammonia as part of the synthesis of IGP and AICAR. The resulting ammonia molecule is channeled to the active site of HisF.</text>
</comment>
<feature type="domain" description="Glutamine amidotransferase" evidence="12">
    <location>
        <begin position="6"/>
        <end position="198"/>
    </location>
</feature>
<dbReference type="EC" id="3.5.1.2" evidence="10"/>
<dbReference type="InterPro" id="IPR010139">
    <property type="entry name" value="Imidazole-glycPsynth_HisH"/>
</dbReference>
<dbReference type="GO" id="GO:0016829">
    <property type="term" value="F:lyase activity"/>
    <property type="evidence" value="ECO:0007669"/>
    <property type="project" value="UniProtKB-KW"/>
</dbReference>
<feature type="active site" description="Nucleophile" evidence="10 11">
    <location>
        <position position="81"/>
    </location>
</feature>
<dbReference type="OrthoDB" id="9807137at2"/>
<dbReference type="InterPro" id="IPR017926">
    <property type="entry name" value="GATASE"/>
</dbReference>
<dbReference type="AlphaFoldDB" id="A0A3D8P687"/>
<dbReference type="GO" id="GO:0005737">
    <property type="term" value="C:cytoplasm"/>
    <property type="evidence" value="ECO:0007669"/>
    <property type="project" value="UniProtKB-SubCell"/>
</dbReference>
<evidence type="ECO:0000256" key="10">
    <source>
        <dbReference type="HAMAP-Rule" id="MF_00278"/>
    </source>
</evidence>
<gene>
    <name evidence="10" type="primary">hisH</name>
    <name evidence="13" type="ORF">DXX99_01995</name>
</gene>
<evidence type="ECO:0000256" key="9">
    <source>
        <dbReference type="ARBA" id="ARBA00049534"/>
    </source>
</evidence>
<dbReference type="SUPFAM" id="SSF52317">
    <property type="entry name" value="Class I glutamine amidotransferase-like"/>
    <property type="match status" value="1"/>
</dbReference>
<comment type="pathway">
    <text evidence="1 10">Amino-acid biosynthesis; L-histidine biosynthesis; L-histidine from 5-phospho-alpha-D-ribose 1-diphosphate: step 5/9.</text>
</comment>
<sequence>MILIAVVDYGRGNLRSVAKALETSGFKVEVTAEPRKLKGARGIVLPGVGAFAAAVVYLKAQNCWEALREALAEGKPLLGICLGLHLLLSSSEEGEGEEGLGYFPGRVRRLPAGLKVPHMGWNKVELKRPSPLFEGIPDGSWFYFAHSFYVAPEDESSVVAVTDYSFPFAVALEKGRVFGVQFHPEKSGEWGLKLLENFGRMAESCW</sequence>
<name>A0A3D8P687_9THEO</name>
<dbReference type="NCBIfam" id="TIGR01855">
    <property type="entry name" value="IMP_synth_hisH"/>
    <property type="match status" value="1"/>
</dbReference>
<comment type="subcellular location">
    <subcellularLocation>
        <location evidence="10">Cytoplasm</location>
    </subcellularLocation>
</comment>
<dbReference type="UniPathway" id="UPA00031">
    <property type="reaction ID" value="UER00010"/>
</dbReference>
<dbReference type="CDD" id="cd01748">
    <property type="entry name" value="GATase1_IGP_Synthase"/>
    <property type="match status" value="1"/>
</dbReference>
<keyword evidence="10" id="KW-0963">Cytoplasm</keyword>
<evidence type="ECO:0000256" key="7">
    <source>
        <dbReference type="ARBA" id="ARBA00023239"/>
    </source>
</evidence>
<keyword evidence="4 10" id="KW-0378">Hydrolase</keyword>
<evidence type="ECO:0000256" key="5">
    <source>
        <dbReference type="ARBA" id="ARBA00022962"/>
    </source>
</evidence>